<dbReference type="AlphaFoldDB" id="A0A2U1JTK5"/>
<keyword evidence="2" id="KW-0472">Membrane</keyword>
<keyword evidence="4" id="KW-1185">Reference proteome</keyword>
<dbReference type="EMBL" id="QCZG01000039">
    <property type="protein sequence ID" value="PWA08284.1"/>
    <property type="molecule type" value="Genomic_DNA"/>
</dbReference>
<feature type="region of interest" description="Disordered" evidence="1">
    <location>
        <begin position="78"/>
        <end position="100"/>
    </location>
</feature>
<organism evidence="3 4">
    <name type="scientific">Pueribacillus theae</name>
    <dbReference type="NCBI Taxonomy" id="2171751"/>
    <lineage>
        <taxon>Bacteria</taxon>
        <taxon>Bacillati</taxon>
        <taxon>Bacillota</taxon>
        <taxon>Bacilli</taxon>
        <taxon>Bacillales</taxon>
        <taxon>Bacillaceae</taxon>
        <taxon>Pueribacillus</taxon>
    </lineage>
</organism>
<keyword evidence="2" id="KW-1133">Transmembrane helix</keyword>
<dbReference type="OrthoDB" id="2874822at2"/>
<proteinExistence type="predicted"/>
<evidence type="ECO:0000313" key="3">
    <source>
        <dbReference type="EMBL" id="PWA08284.1"/>
    </source>
</evidence>
<feature type="transmembrane region" description="Helical" evidence="2">
    <location>
        <begin position="50"/>
        <end position="68"/>
    </location>
</feature>
<evidence type="ECO:0000256" key="2">
    <source>
        <dbReference type="SAM" id="Phobius"/>
    </source>
</evidence>
<comment type="caution">
    <text evidence="3">The sequence shown here is derived from an EMBL/GenBank/DDBJ whole genome shotgun (WGS) entry which is preliminary data.</text>
</comment>
<accession>A0A2U1JTK5</accession>
<evidence type="ECO:0000256" key="1">
    <source>
        <dbReference type="SAM" id="MobiDB-lite"/>
    </source>
</evidence>
<protein>
    <submittedName>
        <fullName evidence="3">Uncharacterized protein</fullName>
    </submittedName>
</protein>
<dbReference type="RefSeq" id="WP_116555760.1">
    <property type="nucleotide sequence ID" value="NZ_QCZG01000039.1"/>
</dbReference>
<sequence>MEDKLKRLKEIMDDSIFKENPVSHKNKERIFERIEKGEMNDGVKNIFAKWMSRGAVAIVGVFLVFFLWDTVGREIINSPGNQQQDVPAVDQKKHDTDVKQDGELNPKQLRFHGESDNWEVQYLATVKPKGSKSGTPVGSETDYLILEYIGDDQPPTKIDYRIDGSVNENRETDVPLKNGVGVSDLGGCENCAIATENHVMDVTIEWAGESENIKLKSKEFDKKLNEWISESYKILSEPLDDPRLKKANNDEGFEYYLKSQAIKEKLGERANFGELDKDKSNISLLTTAISHLQFVRTSHLGLNGEAIEATELVDKWEPMDEEMKQLYEYLYQIFHDLDVGVNQNGEGETYGVTHLLNGDKVSEMEKFISGE</sequence>
<reference evidence="3 4" key="1">
    <citation type="submission" date="2018-04" db="EMBL/GenBank/DDBJ databases">
        <title>Camelliibacillus theae gen. nov., sp. nov., isolated from Pu'er tea.</title>
        <authorList>
            <person name="Niu L."/>
        </authorList>
    </citation>
    <scope>NUCLEOTIDE SEQUENCE [LARGE SCALE GENOMIC DNA]</scope>
    <source>
        <strain evidence="3 4">T8</strain>
    </source>
</reference>
<dbReference type="Proteomes" id="UP000245998">
    <property type="component" value="Unassembled WGS sequence"/>
</dbReference>
<keyword evidence="2" id="KW-0812">Transmembrane</keyword>
<gene>
    <name evidence="3" type="ORF">DCC39_15245</name>
</gene>
<name>A0A2U1JTK5_9BACI</name>
<feature type="compositionally biased region" description="Basic and acidic residues" evidence="1">
    <location>
        <begin position="90"/>
        <end position="100"/>
    </location>
</feature>
<evidence type="ECO:0000313" key="4">
    <source>
        <dbReference type="Proteomes" id="UP000245998"/>
    </source>
</evidence>